<keyword evidence="2" id="KW-1185">Reference proteome</keyword>
<evidence type="ECO:0000313" key="2">
    <source>
        <dbReference type="Proteomes" id="UP000786875"/>
    </source>
</evidence>
<gene>
    <name evidence="1" type="ORF">HGT73_11405</name>
</gene>
<name>A0ABS5T6J0_9GAMM</name>
<reference evidence="1 2" key="1">
    <citation type="submission" date="2020-04" db="EMBL/GenBank/DDBJ databases">
        <title>Genome sequencing of Rosenbergiella species.</title>
        <authorList>
            <person name="Alvarez-Perez S."/>
            <person name="Lievens B."/>
        </authorList>
    </citation>
    <scope>NUCLEOTIDE SEQUENCE [LARGE SCALE GENOMIC DNA]</scope>
    <source>
        <strain evidence="1 2">CdVSA20.1</strain>
    </source>
</reference>
<sequence>MNRLWLFGVLLFLFGFGADAGKVQGRVECFVFIDAAIPEQLALFKQFNREYYLSPTLQRLGSMTFINIGLQPLANTTTVPLINDTTGIWVRKFKPQSLPAMFSMYQGKPIQQALKDTREIRQCLQG</sequence>
<comment type="caution">
    <text evidence="1">The sequence shown here is derived from an EMBL/GenBank/DDBJ whole genome shotgun (WGS) entry which is preliminary data.</text>
</comment>
<evidence type="ECO:0000313" key="1">
    <source>
        <dbReference type="EMBL" id="MBT0727970.1"/>
    </source>
</evidence>
<proteinExistence type="predicted"/>
<organism evidence="1 2">
    <name type="scientific">Rosenbergiella australiborealis</name>
    <dbReference type="NCBI Taxonomy" id="1544696"/>
    <lineage>
        <taxon>Bacteria</taxon>
        <taxon>Pseudomonadati</taxon>
        <taxon>Pseudomonadota</taxon>
        <taxon>Gammaproteobacteria</taxon>
        <taxon>Enterobacterales</taxon>
        <taxon>Erwiniaceae</taxon>
        <taxon>Rosenbergiella</taxon>
    </lineage>
</organism>
<dbReference type="RefSeq" id="WP_214215096.1">
    <property type="nucleotide sequence ID" value="NZ_JABBFO010000011.1"/>
</dbReference>
<protein>
    <submittedName>
        <fullName evidence="1">Uncharacterized protein</fullName>
    </submittedName>
</protein>
<dbReference type="EMBL" id="JABBFO010000011">
    <property type="protein sequence ID" value="MBT0727970.1"/>
    <property type="molecule type" value="Genomic_DNA"/>
</dbReference>
<dbReference type="Proteomes" id="UP000786875">
    <property type="component" value="Unassembled WGS sequence"/>
</dbReference>
<accession>A0ABS5T6J0</accession>